<gene>
    <name evidence="1" type="ORF">MSSAC_0447</name>
</gene>
<organism evidence="1 2">
    <name type="scientific">Methanosarcina siciliae C2J</name>
    <dbReference type="NCBI Taxonomy" id="1434118"/>
    <lineage>
        <taxon>Archaea</taxon>
        <taxon>Methanobacteriati</taxon>
        <taxon>Methanobacteriota</taxon>
        <taxon>Stenosarchaea group</taxon>
        <taxon>Methanomicrobia</taxon>
        <taxon>Methanosarcinales</taxon>
        <taxon>Methanosarcinaceae</taxon>
        <taxon>Methanosarcina</taxon>
    </lineage>
</organism>
<dbReference type="RefSeq" id="WP_052727158.1">
    <property type="nucleotide sequence ID" value="NZ_CP009508.1"/>
</dbReference>
<reference evidence="1 2" key="1">
    <citation type="submission" date="2014-07" db="EMBL/GenBank/DDBJ databases">
        <title>Methanogenic archaea and the global carbon cycle.</title>
        <authorList>
            <person name="Henriksen J.R."/>
            <person name="Luke J."/>
            <person name="Reinhart S."/>
            <person name="Benedict M.N."/>
            <person name="Youngblut N.D."/>
            <person name="Metcalf M.E."/>
            <person name="Whitaker R.J."/>
            <person name="Metcalf W.W."/>
        </authorList>
    </citation>
    <scope>NUCLEOTIDE SEQUENCE [LARGE SCALE GENOMIC DNA]</scope>
    <source>
        <strain evidence="1 2">C2J</strain>
    </source>
</reference>
<evidence type="ECO:0000313" key="1">
    <source>
        <dbReference type="EMBL" id="AKB35037.1"/>
    </source>
</evidence>
<dbReference type="KEGG" id="msj:MSSAC_0447"/>
<proteinExistence type="predicted"/>
<sequence>MINQDWFEMPDIRRRTFAKSVWIPLRAKNSIREEGKLGYEGYISEFFGAGSIVVPVNHKADAEKLGWMDVGILHSHSGCVQDGEYIPAHLYKDFHGSFVGEHLVLEQRGNSIEHSEWYLSQDFVITLGLKREGDIWVRPDEGYIEIAKLSRKEDGSPISLEVRASHLKDYLCARGMALYLVSYRDRIIVAENRDLVNWNLNTFSETNKMDRWEGRISEIHEGGMPFGESMAVFHITRTDVDPEEDVPTFGLPTDDSTISNSWTKKYSGKKLFIIEGELWRKEWIDPAVTSPLVREDEEIPTVFFITDSEGKMESKKSLIHGGRWLWFRPEVVMALTHYRGGSLSWYTRYTGSVSCSPDYKVTFGINPLGLVNVYAKDIGVLPEWQQKIWAGYNVAPDGKVSKELLKSQVEAKPADTQAPETYLAVGLKLLKEVSKDKLGFSVLREHESLPELLENTHRFRAIDKAGLYSLAKDVARLTADSIDATAIQTIVKPPKGEKWGSLKSLENLLAKRVDPQIARSMLTSLVGAYDLRLGDAHLPSDKIGEAFDLVGIDQSLPLVHQAYQLLDECVKSIFRIVEVFMQWDETQ</sequence>
<dbReference type="PATRIC" id="fig|1434118.4.peg.579"/>
<evidence type="ECO:0000313" key="2">
    <source>
        <dbReference type="Proteomes" id="UP000033123"/>
    </source>
</evidence>
<dbReference type="GeneID" id="24869987"/>
<dbReference type="EMBL" id="CP009508">
    <property type="protein sequence ID" value="AKB35037.1"/>
    <property type="molecule type" value="Genomic_DNA"/>
</dbReference>
<dbReference type="Proteomes" id="UP000033123">
    <property type="component" value="Chromosome"/>
</dbReference>
<name>A0A0E3PJB6_9EURY</name>
<dbReference type="AlphaFoldDB" id="A0A0E3PJB6"/>
<accession>A0A0E3PJB6</accession>
<protein>
    <submittedName>
        <fullName evidence="1">Uncharacterized protein</fullName>
    </submittedName>
</protein>
<dbReference type="HOGENOM" id="CLU_019302_0_0_2"/>